<protein>
    <submittedName>
        <fullName evidence="1">NAD-dependent histone deacetylase sir2</fullName>
    </submittedName>
</protein>
<keyword evidence="2" id="KW-1185">Reference proteome</keyword>
<accession>A0ACC1HSM6</accession>
<dbReference type="EMBL" id="JAMZIH010000378">
    <property type="protein sequence ID" value="KAJ1679447.1"/>
    <property type="molecule type" value="Genomic_DNA"/>
</dbReference>
<organism evidence="1 2">
    <name type="scientific">Spiromyces aspiralis</name>
    <dbReference type="NCBI Taxonomy" id="68401"/>
    <lineage>
        <taxon>Eukaryota</taxon>
        <taxon>Fungi</taxon>
        <taxon>Fungi incertae sedis</taxon>
        <taxon>Zoopagomycota</taxon>
        <taxon>Kickxellomycotina</taxon>
        <taxon>Kickxellomycetes</taxon>
        <taxon>Kickxellales</taxon>
        <taxon>Kickxellaceae</taxon>
        <taxon>Spiromyces</taxon>
    </lineage>
</organism>
<evidence type="ECO:0000313" key="1">
    <source>
        <dbReference type="EMBL" id="KAJ1679447.1"/>
    </source>
</evidence>
<gene>
    <name evidence="1" type="primary">SIR2</name>
    <name evidence="1" type="ORF">EV182_002035</name>
</gene>
<sequence>MLFIVEIPDMITTDTFVFEQGISVHSLLDVFDIGKPLFISSISELQLLSLLRYVLVQFCRRRPKIKHINTIQDVVSLLKSCKNIMILTGAGVSVSCGIPDFRSPNGIYTRLYSEFGLEDPQQMFDIEYFRETPELFYSFAKELYPSNFTPSPSHAFIKLVEERGKLLRNYTQNIDTLEHIQGIERVLNCHGSFATATCIGCGYHCKGSDIKGDIMAQRVPMCPRCHSAEDRTKGTGVRDNGNEGRSLTHLLLEGSGGIRSSGIDSSSDDEGSEYGLVEGVMKPDITFFGEKLPDAFDKALAEDRDKVDLLLVMGSSLKVAPVSEIMSHLPHDVPQIIINKTPILHLNFDVQLLGDADNIVAYLAHECGWELAHPRIPGGSTKSDEFVRNMKRPAADPPPVVEQIARRDGKGKTTVVMQEYEIPSHWHLFPQAIVTAKDLKVVCGEEYVRLESDASGYSSSSGSGNSSSDGDGRGKDGDNDDDEGSSDDESETGTPGDGNYK</sequence>
<name>A0ACC1HSM6_9FUNG</name>
<comment type="caution">
    <text evidence="1">The sequence shown here is derived from an EMBL/GenBank/DDBJ whole genome shotgun (WGS) entry which is preliminary data.</text>
</comment>
<reference evidence="1" key="1">
    <citation type="submission" date="2022-06" db="EMBL/GenBank/DDBJ databases">
        <title>Phylogenomic reconstructions and comparative analyses of Kickxellomycotina fungi.</title>
        <authorList>
            <person name="Reynolds N.K."/>
            <person name="Stajich J.E."/>
            <person name="Barry K."/>
            <person name="Grigoriev I.V."/>
            <person name="Crous P."/>
            <person name="Smith M.E."/>
        </authorList>
    </citation>
    <scope>NUCLEOTIDE SEQUENCE</scope>
    <source>
        <strain evidence="1">RSA 2271</strain>
    </source>
</reference>
<proteinExistence type="predicted"/>
<evidence type="ECO:0000313" key="2">
    <source>
        <dbReference type="Proteomes" id="UP001145114"/>
    </source>
</evidence>
<dbReference type="Proteomes" id="UP001145114">
    <property type="component" value="Unassembled WGS sequence"/>
</dbReference>